<dbReference type="PROSITE" id="PS51318">
    <property type="entry name" value="TAT"/>
    <property type="match status" value="1"/>
</dbReference>
<evidence type="ECO:0000259" key="2">
    <source>
        <dbReference type="Pfam" id="PF14530"/>
    </source>
</evidence>
<feature type="region of interest" description="Disordered" evidence="1">
    <location>
        <begin position="294"/>
        <end position="322"/>
    </location>
</feature>
<protein>
    <submittedName>
        <fullName evidence="3">Ferritin-like domain-containing protein</fullName>
    </submittedName>
</protein>
<proteinExistence type="predicted"/>
<dbReference type="Gene3D" id="1.20.1260.10">
    <property type="match status" value="1"/>
</dbReference>
<dbReference type="Proteomes" id="UP001597063">
    <property type="component" value="Unassembled WGS sequence"/>
</dbReference>
<dbReference type="InterPro" id="IPR006311">
    <property type="entry name" value="TAT_signal"/>
</dbReference>
<sequence length="322" mass="33118">MPEAVPCPPRVSRRALLGGAAALALPWPAGCTAEAVPREDVSTLVEAISSEQDLVATYEAARSADASLARRIDPVLAHHREHLAVLKRHYLPGSGDRAHEGGAIPSPKAIALPGGATAIMAALRAEEQRAAAARSEDTGKAGPGLSQLLASIGACEAGHAGTVRDPAPSAMPKFDLQALQTALAAEHAAVYGYGLLGARLRGPLQQTAKAVWEAHRTQRDRLVALLSAEPVAAAAAYRLPVRVTSARSAVQLAAALEDALVPAYVGLAGASHPQLRRFAAGCAQNAMARSAGWRQKGGAAAPREAFPGLPPAALSPRPEPGE</sequence>
<dbReference type="InterPro" id="IPR029447">
    <property type="entry name" value="DUF4439"/>
</dbReference>
<feature type="domain" description="DUF4439" evidence="2">
    <location>
        <begin position="178"/>
        <end position="310"/>
    </location>
</feature>
<dbReference type="InterPro" id="IPR009078">
    <property type="entry name" value="Ferritin-like_SF"/>
</dbReference>
<keyword evidence="4" id="KW-1185">Reference proteome</keyword>
<evidence type="ECO:0000313" key="4">
    <source>
        <dbReference type="Proteomes" id="UP001597063"/>
    </source>
</evidence>
<name>A0ABW2XJL8_9ACTN</name>
<organism evidence="3 4">
    <name type="scientific">Actinomadura fibrosa</name>
    <dbReference type="NCBI Taxonomy" id="111802"/>
    <lineage>
        <taxon>Bacteria</taxon>
        <taxon>Bacillati</taxon>
        <taxon>Actinomycetota</taxon>
        <taxon>Actinomycetes</taxon>
        <taxon>Streptosporangiales</taxon>
        <taxon>Thermomonosporaceae</taxon>
        <taxon>Actinomadura</taxon>
    </lineage>
</organism>
<comment type="caution">
    <text evidence="3">The sequence shown here is derived from an EMBL/GenBank/DDBJ whole genome shotgun (WGS) entry which is preliminary data.</text>
</comment>
<dbReference type="Pfam" id="PF14530">
    <property type="entry name" value="DUF4439"/>
    <property type="match status" value="1"/>
</dbReference>
<dbReference type="SUPFAM" id="SSF47240">
    <property type="entry name" value="Ferritin-like"/>
    <property type="match status" value="1"/>
</dbReference>
<dbReference type="CDD" id="cd00657">
    <property type="entry name" value="Ferritin_like"/>
    <property type="match status" value="1"/>
</dbReference>
<gene>
    <name evidence="3" type="ORF">ACFQZM_18465</name>
</gene>
<dbReference type="EMBL" id="JBHTGP010000011">
    <property type="protein sequence ID" value="MFD0686491.1"/>
    <property type="molecule type" value="Genomic_DNA"/>
</dbReference>
<dbReference type="RefSeq" id="WP_242619752.1">
    <property type="nucleotide sequence ID" value="NZ_CAACUY010000274.1"/>
</dbReference>
<evidence type="ECO:0000256" key="1">
    <source>
        <dbReference type="SAM" id="MobiDB-lite"/>
    </source>
</evidence>
<reference evidence="4" key="1">
    <citation type="journal article" date="2019" name="Int. J. Syst. Evol. Microbiol.">
        <title>The Global Catalogue of Microorganisms (GCM) 10K type strain sequencing project: providing services to taxonomists for standard genome sequencing and annotation.</title>
        <authorList>
            <consortium name="The Broad Institute Genomics Platform"/>
            <consortium name="The Broad Institute Genome Sequencing Center for Infectious Disease"/>
            <person name="Wu L."/>
            <person name="Ma J."/>
        </authorList>
    </citation>
    <scope>NUCLEOTIDE SEQUENCE [LARGE SCALE GENOMIC DNA]</scope>
    <source>
        <strain evidence="4">JCM 9371</strain>
    </source>
</reference>
<dbReference type="InterPro" id="IPR012347">
    <property type="entry name" value="Ferritin-like"/>
</dbReference>
<evidence type="ECO:0000313" key="3">
    <source>
        <dbReference type="EMBL" id="MFD0686491.1"/>
    </source>
</evidence>
<accession>A0ABW2XJL8</accession>